<dbReference type="OMA" id="CAINVEL"/>
<accession>A0A0L0DUT8</accession>
<dbReference type="eggNOG" id="ENOG502QPT0">
    <property type="taxonomic scope" value="Eukaryota"/>
</dbReference>
<dbReference type="InterPro" id="IPR039893">
    <property type="entry name" value="CEP120-like"/>
</dbReference>
<dbReference type="PANTHER" id="PTHR21574">
    <property type="entry name" value="CENTROSOMAL PROTEIN OF 120 KDA"/>
    <property type="match status" value="1"/>
</dbReference>
<organism evidence="4 5">
    <name type="scientific">Thecamonas trahens ATCC 50062</name>
    <dbReference type="NCBI Taxonomy" id="461836"/>
    <lineage>
        <taxon>Eukaryota</taxon>
        <taxon>Apusozoa</taxon>
        <taxon>Apusomonadida</taxon>
        <taxon>Apusomonadidae</taxon>
        <taxon>Thecamonas</taxon>
    </lineage>
</organism>
<feature type="domain" description="DUF3668" evidence="3">
    <location>
        <begin position="100"/>
        <end position="214"/>
    </location>
</feature>
<feature type="region of interest" description="Disordered" evidence="2">
    <location>
        <begin position="467"/>
        <end position="533"/>
    </location>
</feature>
<dbReference type="GO" id="GO:0005815">
    <property type="term" value="C:microtubule organizing center"/>
    <property type="evidence" value="ECO:0007669"/>
    <property type="project" value="TreeGrafter"/>
</dbReference>
<dbReference type="GeneID" id="25561725"/>
<evidence type="ECO:0000259" key="3">
    <source>
        <dbReference type="Pfam" id="PF12416"/>
    </source>
</evidence>
<sequence length="919" mass="98539">MVGFVLLDLRRAAMKRALPAYAQLQSSAYGHDKPEILCAINVELESTPGSGEAADEAGTGGDVDVGGGEPGQDMEVAGLRVRLRDHDGVYVIDKGGAPYLFSLTVGGTHSLDAFESLARERCAAPHGPFYFYYSFLGNDVMTEVFDSLVAPVFAIERASIRLELAPSLSLQVLSALSPLQLYLCCGETALAVAHIPLERLGGVASELTIEDAFPLAALPGQGEAPSAVGSVYVVASFSPGLRPPPPPASLLEWQAMAAVAQAEAALRCWRLSIDVRSIKDLDYPAASLFIRYSYPELGSAAPFATHPVVEHVAGTTVSELLLPNSFCAYEFVASEAFLRSTLETAPLHIEVWHRDKYVKDILLGIAAVHLDSVLDADATVGPVSLAGTGGEATELRTFDAYVVVASLGDDDAPGAAALPTRVAELRVVLSLENMGGAPPGLPSLDARAGAPVRGLVPDAAAVVTTHDRPVDGPHAAPPSTVNPQARPQKDKDEADDEAGDTAGNEGLGNEPASPARHDWPARAAATGPANPRDAPEYLAAWELEVWKQEQEAAFQAKLEAREAAHLALLQAKFKEKEKLRIQVHERKRAEYARLEAQMRKALREVQERERRLVAGEQALERRSATLQDEYERRVDELNDKSRRFRDSLNAKHREVLGQLQRARAEADAAKADARKAAKKLDAATDAIRKLQADVARSPTLQMEAQLEALVTKVETLESEKAHVASAKKHYRTQWVKALKEIARLQDREKENALAGASAAASASSSHALADAREDVARMLEEHQRKMQDELQTIKLASAAREHALAMQLEKQELVALKAELSAAASAQSAGSRPHDHSLAAEGSEVFGLLNSPSPAPSSPDSPPPPAPASRDELLTSLERLIDEREALLASGVYAESDAVVAQVDKALDEVRAQLAVTPL</sequence>
<protein>
    <submittedName>
        <fullName evidence="4">Coiled-coil domain containing 100</fullName>
    </submittedName>
</protein>
<feature type="coiled-coil region" evidence="1">
    <location>
        <begin position="768"/>
        <end position="826"/>
    </location>
</feature>
<dbReference type="RefSeq" id="XP_013761046.1">
    <property type="nucleotide sequence ID" value="XM_013905592.1"/>
</dbReference>
<evidence type="ECO:0000256" key="1">
    <source>
        <dbReference type="SAM" id="Coils"/>
    </source>
</evidence>
<feature type="compositionally biased region" description="Gly residues" evidence="2">
    <location>
        <begin position="58"/>
        <end position="69"/>
    </location>
</feature>
<dbReference type="STRING" id="461836.A0A0L0DUT8"/>
<proteinExistence type="predicted"/>
<evidence type="ECO:0000313" key="5">
    <source>
        <dbReference type="Proteomes" id="UP000054408"/>
    </source>
</evidence>
<name>A0A0L0DUT8_THETB</name>
<dbReference type="Pfam" id="PF12416">
    <property type="entry name" value="DUF3668"/>
    <property type="match status" value="1"/>
</dbReference>
<feature type="region of interest" description="Disordered" evidence="2">
    <location>
        <begin position="846"/>
        <end position="873"/>
    </location>
</feature>
<dbReference type="OrthoDB" id="332250at2759"/>
<dbReference type="CDD" id="cd00030">
    <property type="entry name" value="C2"/>
    <property type="match status" value="1"/>
</dbReference>
<feature type="coiled-coil region" evidence="1">
    <location>
        <begin position="584"/>
        <end position="719"/>
    </location>
</feature>
<dbReference type="InterPro" id="IPR022136">
    <property type="entry name" value="DUF3668"/>
</dbReference>
<dbReference type="PANTHER" id="PTHR21574:SF0">
    <property type="entry name" value="CENTROSOMAL PROTEIN OF 120 KDA"/>
    <property type="match status" value="1"/>
</dbReference>
<gene>
    <name evidence="4" type="ORF">AMSG_02013</name>
</gene>
<reference evidence="4 5" key="1">
    <citation type="submission" date="2010-05" db="EMBL/GenBank/DDBJ databases">
        <title>The Genome Sequence of Thecamonas trahens ATCC 50062.</title>
        <authorList>
            <consortium name="The Broad Institute Genome Sequencing Platform"/>
            <person name="Russ C."/>
            <person name="Cuomo C."/>
            <person name="Shea T."/>
            <person name="Young S.K."/>
            <person name="Zeng Q."/>
            <person name="Koehrsen M."/>
            <person name="Haas B."/>
            <person name="Borodovsky M."/>
            <person name="Guigo R."/>
            <person name="Alvarado L."/>
            <person name="Berlin A."/>
            <person name="Bochicchio J."/>
            <person name="Borenstein D."/>
            <person name="Chapman S."/>
            <person name="Chen Z."/>
            <person name="Freedman E."/>
            <person name="Gellesch M."/>
            <person name="Goldberg J."/>
            <person name="Griggs A."/>
            <person name="Gujja S."/>
            <person name="Heilman E."/>
            <person name="Heiman D."/>
            <person name="Hepburn T."/>
            <person name="Howarth C."/>
            <person name="Jen D."/>
            <person name="Larson L."/>
            <person name="Mehta T."/>
            <person name="Park D."/>
            <person name="Pearson M."/>
            <person name="Roberts A."/>
            <person name="Saif S."/>
            <person name="Shenoy N."/>
            <person name="Sisk P."/>
            <person name="Stolte C."/>
            <person name="Sykes S."/>
            <person name="Thomson T."/>
            <person name="Walk T."/>
            <person name="White J."/>
            <person name="Yandava C."/>
            <person name="Burger G."/>
            <person name="Gray M.W."/>
            <person name="Holland P.W.H."/>
            <person name="King N."/>
            <person name="Lang F.B.F."/>
            <person name="Roger A.J."/>
            <person name="Ruiz-Trillo I."/>
            <person name="Lander E."/>
            <person name="Nusbaum C."/>
        </authorList>
    </citation>
    <scope>NUCLEOTIDE SEQUENCE [LARGE SCALE GENOMIC DNA]</scope>
    <source>
        <strain evidence="4 5">ATCC 50062</strain>
    </source>
</reference>
<keyword evidence="1" id="KW-0175">Coiled coil</keyword>
<evidence type="ECO:0000256" key="2">
    <source>
        <dbReference type="SAM" id="MobiDB-lite"/>
    </source>
</evidence>
<dbReference type="GO" id="GO:0010564">
    <property type="term" value="P:regulation of cell cycle process"/>
    <property type="evidence" value="ECO:0007669"/>
    <property type="project" value="TreeGrafter"/>
</dbReference>
<evidence type="ECO:0000313" key="4">
    <source>
        <dbReference type="EMBL" id="KNC56000.1"/>
    </source>
</evidence>
<feature type="region of interest" description="Disordered" evidence="2">
    <location>
        <begin position="48"/>
        <end position="69"/>
    </location>
</feature>
<feature type="compositionally biased region" description="Pro residues" evidence="2">
    <location>
        <begin position="853"/>
        <end position="867"/>
    </location>
</feature>
<dbReference type="EMBL" id="GL349440">
    <property type="protein sequence ID" value="KNC56000.1"/>
    <property type="molecule type" value="Genomic_DNA"/>
</dbReference>
<dbReference type="AlphaFoldDB" id="A0A0L0DUT8"/>
<keyword evidence="5" id="KW-1185">Reference proteome</keyword>
<dbReference type="Proteomes" id="UP000054408">
    <property type="component" value="Unassembled WGS sequence"/>
</dbReference>